<comment type="caution">
    <text evidence="3">The sequence shown here is derived from an EMBL/GenBank/DDBJ whole genome shotgun (WGS) entry which is preliminary data.</text>
</comment>
<feature type="region of interest" description="Disordered" evidence="1">
    <location>
        <begin position="40"/>
        <end position="63"/>
    </location>
</feature>
<keyword evidence="3" id="KW-0418">Kinase</keyword>
<evidence type="ECO:0000256" key="1">
    <source>
        <dbReference type="SAM" id="MobiDB-lite"/>
    </source>
</evidence>
<dbReference type="EMBL" id="PUHP01001848">
    <property type="protein sequence ID" value="TQN65045.1"/>
    <property type="molecule type" value="Genomic_DNA"/>
</dbReference>
<proteinExistence type="predicted"/>
<dbReference type="InterPro" id="IPR000719">
    <property type="entry name" value="Prot_kinase_dom"/>
</dbReference>
<keyword evidence="4" id="KW-1185">Reference proteome</keyword>
<dbReference type="InterPro" id="IPR011009">
    <property type="entry name" value="Kinase-like_dom_sf"/>
</dbReference>
<dbReference type="OrthoDB" id="20872at2759"/>
<accession>A0A5Q4BDT4</accession>
<dbReference type="AlphaFoldDB" id="A0A5Q4BDT4"/>
<dbReference type="GO" id="GO:0004674">
    <property type="term" value="F:protein serine/threonine kinase activity"/>
    <property type="evidence" value="ECO:0007669"/>
    <property type="project" value="TreeGrafter"/>
</dbReference>
<dbReference type="GO" id="GO:0005524">
    <property type="term" value="F:ATP binding"/>
    <property type="evidence" value="ECO:0007669"/>
    <property type="project" value="InterPro"/>
</dbReference>
<gene>
    <name evidence="3" type="primary">CDKE-1</name>
    <name evidence="3" type="ORF">CSHISOI_10383</name>
</gene>
<feature type="compositionally biased region" description="Basic and acidic residues" evidence="1">
    <location>
        <begin position="42"/>
        <end position="63"/>
    </location>
</feature>
<protein>
    <submittedName>
        <fullName evidence="3">Cyclin-dependent kinase E-1</fullName>
    </submittedName>
</protein>
<keyword evidence="3" id="KW-0808">Transferase</keyword>
<name>A0A5Q4BDT4_9PEZI</name>
<evidence type="ECO:0000259" key="2">
    <source>
        <dbReference type="PROSITE" id="PS50011"/>
    </source>
</evidence>
<sequence length="603" mass="68777">MGSQSPPVQGLVQGGKLILDDKEKVSKIYDRGESAWLKRAAAKYDDTPKKGKEKRFDKSSPEPDLIDKIADELDDAKVSSVLEPERAFIPHSQLTKILTFNRVRSVVHILKCFSAEKDKEAISRRIFFGNPEKGKAPCVKLLAVLIGINAAERMAKHMLSDNMSDKCLPIKKATIDGKQQLRCRNHEVHIEFNNYRRQDHRERFSQWSYLLSAPYITRQKNLHSHYVLDTGDVFPMDFECKVEQEVNTESTAKGSGSDGNTYGGFSEVYKVRIHDGHYDFGEHGIRHPRGYFALKKLTSHNRTSFNLELSSLIFTGRNYRKKNMIQVLATFEVVNPATTASTFYLLFDWAEGSLNKFWESNQTLVGDKSHCLWMANQFYEISEALQCVHNDHAQTMRYLEDRDSNKDLYGRHGDIKPGNFLWFHTKSPPGLIALSDFGLGRLHTQVSRSKQDPKNIERTATYRCPEFDLPSGQVSPRSDIFSLGCVMLEYVTWFMMGLHAVEQVFPNARSERDIYGFDSDVFFSVKDNNAVLKPSVVSWIRRLQSDPNCSWYISDLLDTIETGMLDPNGATRLPVNRLTKRMKALLATCETSPNYYLGARSST</sequence>
<feature type="domain" description="Protein kinase" evidence="2">
    <location>
        <begin position="254"/>
        <end position="586"/>
    </location>
</feature>
<dbReference type="SMART" id="SM00220">
    <property type="entry name" value="S_TKc"/>
    <property type="match status" value="1"/>
</dbReference>
<reference evidence="3 4" key="1">
    <citation type="journal article" date="2019" name="Sci. Rep.">
        <title>Colletotrichum shisoi sp. nov., an anthracnose pathogen of Perilla frutescens in Japan: molecular phylogenetic, morphological and genomic evidence.</title>
        <authorList>
            <person name="Gan P."/>
            <person name="Tsushima A."/>
            <person name="Hiroyama R."/>
            <person name="Narusaka M."/>
            <person name="Takano Y."/>
            <person name="Narusaka Y."/>
            <person name="Kawaradani M."/>
            <person name="Damm U."/>
            <person name="Shirasu K."/>
        </authorList>
    </citation>
    <scope>NUCLEOTIDE SEQUENCE [LARGE SCALE GENOMIC DNA]</scope>
    <source>
        <strain evidence="3 4">PG-2018a</strain>
    </source>
</reference>
<dbReference type="Gene3D" id="1.10.510.10">
    <property type="entry name" value="Transferase(Phosphotransferase) domain 1"/>
    <property type="match status" value="1"/>
</dbReference>
<evidence type="ECO:0000313" key="4">
    <source>
        <dbReference type="Proteomes" id="UP000326340"/>
    </source>
</evidence>
<dbReference type="Proteomes" id="UP000326340">
    <property type="component" value="Unassembled WGS sequence"/>
</dbReference>
<dbReference type="PANTHER" id="PTHR24359">
    <property type="entry name" value="SERINE/THREONINE-PROTEIN KINASE SBK1"/>
    <property type="match status" value="1"/>
</dbReference>
<evidence type="ECO:0000313" key="3">
    <source>
        <dbReference type="EMBL" id="TQN65045.1"/>
    </source>
</evidence>
<organism evidence="3 4">
    <name type="scientific">Colletotrichum shisoi</name>
    <dbReference type="NCBI Taxonomy" id="2078593"/>
    <lineage>
        <taxon>Eukaryota</taxon>
        <taxon>Fungi</taxon>
        <taxon>Dikarya</taxon>
        <taxon>Ascomycota</taxon>
        <taxon>Pezizomycotina</taxon>
        <taxon>Sordariomycetes</taxon>
        <taxon>Hypocreomycetidae</taxon>
        <taxon>Glomerellales</taxon>
        <taxon>Glomerellaceae</taxon>
        <taxon>Colletotrichum</taxon>
        <taxon>Colletotrichum destructivum species complex</taxon>
    </lineage>
</organism>
<dbReference type="PROSITE" id="PS50011">
    <property type="entry name" value="PROTEIN_KINASE_DOM"/>
    <property type="match status" value="1"/>
</dbReference>
<dbReference type="SUPFAM" id="SSF56112">
    <property type="entry name" value="Protein kinase-like (PK-like)"/>
    <property type="match status" value="1"/>
</dbReference>
<dbReference type="Pfam" id="PF00069">
    <property type="entry name" value="Pkinase"/>
    <property type="match status" value="1"/>
</dbReference>
<dbReference type="PANTHER" id="PTHR24359:SF37">
    <property type="entry name" value="PROTEIN KINASE DOMAIN-CONTAINING PROTEIN"/>
    <property type="match status" value="1"/>
</dbReference>